<dbReference type="SUPFAM" id="SSF53383">
    <property type="entry name" value="PLP-dependent transferases"/>
    <property type="match status" value="1"/>
</dbReference>
<dbReference type="PANTHER" id="PTHR46060:SF1">
    <property type="entry name" value="MARINER MOS1 TRANSPOSASE-LIKE PROTEIN"/>
    <property type="match status" value="1"/>
</dbReference>
<proteinExistence type="predicted"/>
<dbReference type="Proteomes" id="UP000095280">
    <property type="component" value="Unplaced"/>
</dbReference>
<dbReference type="InterPro" id="IPR052709">
    <property type="entry name" value="Transposase-MT_Hybrid"/>
</dbReference>
<organism evidence="3 4">
    <name type="scientific">Macrostomum lignano</name>
    <dbReference type="NCBI Taxonomy" id="282301"/>
    <lineage>
        <taxon>Eukaryota</taxon>
        <taxon>Metazoa</taxon>
        <taxon>Spiralia</taxon>
        <taxon>Lophotrochozoa</taxon>
        <taxon>Platyhelminthes</taxon>
        <taxon>Rhabditophora</taxon>
        <taxon>Macrostomorpha</taxon>
        <taxon>Macrostomida</taxon>
        <taxon>Macrostomidae</taxon>
        <taxon>Macrostomum</taxon>
    </lineage>
</organism>
<dbReference type="Gene3D" id="3.30.420.10">
    <property type="entry name" value="Ribonuclease H-like superfamily/Ribonuclease H"/>
    <property type="match status" value="1"/>
</dbReference>
<dbReference type="GO" id="GO:0003676">
    <property type="term" value="F:nucleic acid binding"/>
    <property type="evidence" value="ECO:0007669"/>
    <property type="project" value="InterPro"/>
</dbReference>
<feature type="signal peptide" evidence="2">
    <location>
        <begin position="1"/>
        <end position="17"/>
    </location>
</feature>
<dbReference type="InterPro" id="IPR036397">
    <property type="entry name" value="RNaseH_sf"/>
</dbReference>
<dbReference type="WBParaSite" id="maker-uti_cns_0010622-snap-gene-0.5-mRNA-1">
    <property type="protein sequence ID" value="maker-uti_cns_0010622-snap-gene-0.5-mRNA-1"/>
    <property type="gene ID" value="maker-uti_cns_0010622-snap-gene-0.5"/>
</dbReference>
<dbReference type="AlphaFoldDB" id="A0A1I8I8F5"/>
<evidence type="ECO:0000313" key="4">
    <source>
        <dbReference type="WBParaSite" id="maker-uti_cns_0010622-snap-gene-0.5-mRNA-1"/>
    </source>
</evidence>
<feature type="compositionally biased region" description="Polar residues" evidence="1">
    <location>
        <begin position="133"/>
        <end position="142"/>
    </location>
</feature>
<evidence type="ECO:0000256" key="1">
    <source>
        <dbReference type="SAM" id="MobiDB-lite"/>
    </source>
</evidence>
<dbReference type="PANTHER" id="PTHR46060">
    <property type="entry name" value="MARINER MOS1 TRANSPOSASE-LIKE PROTEIN"/>
    <property type="match status" value="1"/>
</dbReference>
<evidence type="ECO:0000313" key="3">
    <source>
        <dbReference type="Proteomes" id="UP000095280"/>
    </source>
</evidence>
<accession>A0A1I8I8F5</accession>
<dbReference type="InterPro" id="IPR015424">
    <property type="entry name" value="PyrdxlP-dep_Trfase"/>
</dbReference>
<name>A0A1I8I8F5_9PLAT</name>
<dbReference type="Gene3D" id="1.20.1340.10">
    <property type="entry name" value="dopa decarboxylase, N-terminal domain"/>
    <property type="match status" value="1"/>
</dbReference>
<evidence type="ECO:0000256" key="2">
    <source>
        <dbReference type="SAM" id="SignalP"/>
    </source>
</evidence>
<sequence>MLQLLVLLPEHLVMANAACCAIWGLTELLAAKFGLGECGGRVAFLLLLALLEHPQRVGHEWLNMRTDAAAAAAAAVVLLLLFERLCRICRRRFRRIELRHFARINPQSQILRQCASSARRRLAQSPWPPPVRSDQTVRQKFSNNEKRCPSAAGPGTKTKAQSNPIEMDGDEFRQRGRQMVDLIVDYVNSFRDRPVVPNEGESFDKILADIEPVVLAGVIGDQAPSYRTVARWIEAFGAGRSSLCDDPRSGRPSTAVTKSNIDAVQSLVAEDPNISVAMLSQTLDISEAGGGSVFTILHEQLGLRKITARWVPHQLTEEQRQERVRCSQEFLRLCASVLAAPSASLTLSPVPNKSQNKVWTGADEERPTVLRSGFRSRKQMFVVFFSICGPVAVVMPK</sequence>
<protein>
    <submittedName>
        <fullName evidence="4">Uncharacterized protein</fullName>
    </submittedName>
</protein>
<reference evidence="4" key="1">
    <citation type="submission" date="2016-11" db="UniProtKB">
        <authorList>
            <consortium name="WormBaseParasite"/>
        </authorList>
    </citation>
    <scope>IDENTIFICATION</scope>
</reference>
<keyword evidence="2" id="KW-0732">Signal</keyword>
<keyword evidence="3" id="KW-1185">Reference proteome</keyword>
<feature type="chain" id="PRO_5009320776" evidence="2">
    <location>
        <begin position="18"/>
        <end position="397"/>
    </location>
</feature>
<feature type="region of interest" description="Disordered" evidence="1">
    <location>
        <begin position="121"/>
        <end position="165"/>
    </location>
</feature>